<evidence type="ECO:0000256" key="1">
    <source>
        <dbReference type="SAM" id="Phobius"/>
    </source>
</evidence>
<comment type="caution">
    <text evidence="2">The sequence shown here is derived from an EMBL/GenBank/DDBJ whole genome shotgun (WGS) entry which is preliminary data.</text>
</comment>
<gene>
    <name evidence="2" type="ORF">GGQ90_000269</name>
</gene>
<dbReference type="RefSeq" id="WP_246428082.1">
    <property type="nucleotide sequence ID" value="NZ_JACIEU010000001.1"/>
</dbReference>
<reference evidence="2 3" key="1">
    <citation type="submission" date="2020-08" db="EMBL/GenBank/DDBJ databases">
        <title>Genomic Encyclopedia of Type Strains, Phase IV (KMG-IV): sequencing the most valuable type-strain genomes for metagenomic binning, comparative biology and taxonomic classification.</title>
        <authorList>
            <person name="Goeker M."/>
        </authorList>
    </citation>
    <scope>NUCLEOTIDE SEQUENCE [LARGE SCALE GENOMIC DNA]</scope>
    <source>
        <strain evidence="2 3">DSM 19371</strain>
    </source>
</reference>
<keyword evidence="3" id="KW-1185">Reference proteome</keyword>
<feature type="transmembrane region" description="Helical" evidence="1">
    <location>
        <begin position="65"/>
        <end position="88"/>
    </location>
</feature>
<keyword evidence="1" id="KW-0472">Membrane</keyword>
<keyword evidence="1" id="KW-1133">Transmembrane helix</keyword>
<keyword evidence="1" id="KW-0812">Transmembrane</keyword>
<feature type="transmembrane region" description="Helical" evidence="1">
    <location>
        <begin position="30"/>
        <end position="53"/>
    </location>
</feature>
<dbReference type="Proteomes" id="UP000590524">
    <property type="component" value="Unassembled WGS sequence"/>
</dbReference>
<proteinExistence type="predicted"/>
<dbReference type="EMBL" id="JACIEU010000001">
    <property type="protein sequence ID" value="MBB4146516.1"/>
    <property type="molecule type" value="Genomic_DNA"/>
</dbReference>
<evidence type="ECO:0000313" key="2">
    <source>
        <dbReference type="EMBL" id="MBB4146516.1"/>
    </source>
</evidence>
<accession>A0A7W6LNT8</accession>
<protein>
    <submittedName>
        <fullName evidence="2">Uncharacterized protein</fullName>
    </submittedName>
</protein>
<name>A0A7W6LNT8_9SPHN</name>
<organism evidence="2 3">
    <name type="scientific">Sphingobium scionense</name>
    <dbReference type="NCBI Taxonomy" id="1404341"/>
    <lineage>
        <taxon>Bacteria</taxon>
        <taxon>Pseudomonadati</taxon>
        <taxon>Pseudomonadota</taxon>
        <taxon>Alphaproteobacteria</taxon>
        <taxon>Sphingomonadales</taxon>
        <taxon>Sphingomonadaceae</taxon>
        <taxon>Sphingobium</taxon>
    </lineage>
</organism>
<dbReference type="AlphaFoldDB" id="A0A7W6LNT8"/>
<sequence length="102" mass="11452">MSNVRHRSSNVQQINSFKNYTGIIWVMDSFPVIFIIFKIAVLGTGMFFAVKWHHDQDRKARKGDILTAIGKISAILALLLIGLLFATFKLASLLGLDMQLSQ</sequence>
<evidence type="ECO:0000313" key="3">
    <source>
        <dbReference type="Proteomes" id="UP000590524"/>
    </source>
</evidence>